<keyword evidence="3" id="KW-1185">Reference proteome</keyword>
<evidence type="ECO:0000256" key="1">
    <source>
        <dbReference type="SAM" id="MobiDB-lite"/>
    </source>
</evidence>
<dbReference type="RefSeq" id="WP_171189633.1">
    <property type="nucleotide sequence ID" value="NZ_WTPX01000191.1"/>
</dbReference>
<feature type="region of interest" description="Disordered" evidence="1">
    <location>
        <begin position="1"/>
        <end position="21"/>
    </location>
</feature>
<dbReference type="EMBL" id="WTPX01000191">
    <property type="protein sequence ID" value="NNJ27726.1"/>
    <property type="molecule type" value="Genomic_DNA"/>
</dbReference>
<accession>A0ABX1VJW7</accession>
<name>A0ABX1VJW7_9PLAN</name>
<feature type="compositionally biased region" description="Pro residues" evidence="1">
    <location>
        <begin position="91"/>
        <end position="101"/>
    </location>
</feature>
<feature type="region of interest" description="Disordered" evidence="1">
    <location>
        <begin position="87"/>
        <end position="116"/>
    </location>
</feature>
<protein>
    <recommendedName>
        <fullName evidence="4">HTH cro/C1-type domain-containing protein</fullName>
    </recommendedName>
</protein>
<evidence type="ECO:0000313" key="2">
    <source>
        <dbReference type="EMBL" id="NNJ27726.1"/>
    </source>
</evidence>
<comment type="caution">
    <text evidence="2">The sequence shown here is derived from an EMBL/GenBank/DDBJ whole genome shotgun (WGS) entry which is preliminary data.</text>
</comment>
<evidence type="ECO:0008006" key="4">
    <source>
        <dbReference type="Google" id="ProtNLM"/>
    </source>
</evidence>
<gene>
    <name evidence="2" type="ORF">LzC2_38340</name>
</gene>
<sequence>MTHRKDRRSPNSPQLAATAPSTEEVAAAFRALVDKRFGSQLRASKALGIPRVTLQRVLAGEQLPGAPLLQALAAAGVDVNALLLAGREPGEPTPFAEPGPPSGRHEESGASPWPALDRSGGWPVETAIVSGVLPLFDVFLPGEPSGYAGRSLGDVAVPEAWARPGSYAVWLGEAKRSKKLIFAEEGLCYPEQRPEVANDVLIVWTGRIPDWVTASPLAGAARRKSVRHTFAGQERIEAYRQESREISAAPVVLYRDVPVLSLVHRGVSYRRENDKTGKDKLYAFAEFRGGASEPDWIKRMPVAGFAVFSLGRFRAGAGRPG</sequence>
<organism evidence="2 3">
    <name type="scientific">Alienimonas chondri</name>
    <dbReference type="NCBI Taxonomy" id="2681879"/>
    <lineage>
        <taxon>Bacteria</taxon>
        <taxon>Pseudomonadati</taxon>
        <taxon>Planctomycetota</taxon>
        <taxon>Planctomycetia</taxon>
        <taxon>Planctomycetales</taxon>
        <taxon>Planctomycetaceae</taxon>
        <taxon>Alienimonas</taxon>
    </lineage>
</organism>
<feature type="compositionally biased region" description="Polar residues" evidence="1">
    <location>
        <begin position="10"/>
        <end position="21"/>
    </location>
</feature>
<reference evidence="2 3" key="1">
    <citation type="journal article" date="2020" name="Syst. Appl. Microbiol.">
        <title>Alienimonas chondri sp. nov., a novel planctomycete isolated from the biofilm of the red alga Chondrus crispus.</title>
        <authorList>
            <person name="Vitorino I."/>
            <person name="Albuquerque L."/>
            <person name="Wiegand S."/>
            <person name="Kallscheuer N."/>
            <person name="da Costa M.S."/>
            <person name="Lobo-da-Cunha A."/>
            <person name="Jogler C."/>
            <person name="Lage O.M."/>
        </authorList>
    </citation>
    <scope>NUCLEOTIDE SEQUENCE [LARGE SCALE GENOMIC DNA]</scope>
    <source>
        <strain evidence="2 3">LzC2</strain>
    </source>
</reference>
<proteinExistence type="predicted"/>
<evidence type="ECO:0000313" key="3">
    <source>
        <dbReference type="Proteomes" id="UP000609651"/>
    </source>
</evidence>
<dbReference type="Proteomes" id="UP000609651">
    <property type="component" value="Unassembled WGS sequence"/>
</dbReference>